<comment type="similarity">
    <text evidence="1">Belongs to the UDP-N-acetylglucosamine 2-epimerase family.</text>
</comment>
<protein>
    <submittedName>
        <fullName evidence="3">UDP-N-acetylglucosamine 2-epimerase</fullName>
    </submittedName>
</protein>
<dbReference type="SUPFAM" id="SSF53756">
    <property type="entry name" value="UDP-Glycosyltransferase/glycogen phosphorylase"/>
    <property type="match status" value="1"/>
</dbReference>
<name>A0A9D7K257_9PROT</name>
<reference evidence="3" key="1">
    <citation type="submission" date="2020-10" db="EMBL/GenBank/DDBJ databases">
        <title>Connecting structure to function with the recovery of over 1000 high-quality activated sludge metagenome-assembled genomes encoding full-length rRNA genes using long-read sequencing.</title>
        <authorList>
            <person name="Singleton C.M."/>
            <person name="Petriglieri F."/>
            <person name="Kristensen J.M."/>
            <person name="Kirkegaard R.H."/>
            <person name="Michaelsen T.Y."/>
            <person name="Andersen M.H."/>
            <person name="Karst S.M."/>
            <person name="Dueholm M.S."/>
            <person name="Nielsen P.H."/>
            <person name="Albertsen M."/>
        </authorList>
    </citation>
    <scope>NUCLEOTIDE SEQUENCE</scope>
    <source>
        <strain evidence="3">Hirt_18-Q3-R61-65_BATAC.395</strain>
    </source>
</reference>
<evidence type="ECO:0000256" key="1">
    <source>
        <dbReference type="RuleBase" id="RU003513"/>
    </source>
</evidence>
<accession>A0A9D7K257</accession>
<dbReference type="AlphaFoldDB" id="A0A9D7K257"/>
<dbReference type="Proteomes" id="UP000886689">
    <property type="component" value="Unassembled WGS sequence"/>
</dbReference>
<evidence type="ECO:0000259" key="2">
    <source>
        <dbReference type="Pfam" id="PF02350"/>
    </source>
</evidence>
<organism evidence="3 4">
    <name type="scientific">Candidatus Proximibacter danicus</name>
    <dbReference type="NCBI Taxonomy" id="2954365"/>
    <lineage>
        <taxon>Bacteria</taxon>
        <taxon>Pseudomonadati</taxon>
        <taxon>Pseudomonadota</taxon>
        <taxon>Betaproteobacteria</taxon>
        <taxon>Candidatus Proximibacter</taxon>
    </lineage>
</organism>
<keyword evidence="1" id="KW-0413">Isomerase</keyword>
<sequence>MADTLTRLSPDVCVLYGDRGEVLAAAIAATSLGIPIAHLQGGDLSGSVDEQVRHAGDKACPVALSVTESSGQRIRSMGEESWRARCGR</sequence>
<dbReference type="Pfam" id="PF02350">
    <property type="entry name" value="Epimerase_2"/>
    <property type="match status" value="1"/>
</dbReference>
<dbReference type="GO" id="GO:0016853">
    <property type="term" value="F:isomerase activity"/>
    <property type="evidence" value="ECO:0007669"/>
    <property type="project" value="UniProtKB-KW"/>
</dbReference>
<evidence type="ECO:0000313" key="3">
    <source>
        <dbReference type="EMBL" id="MBK8523292.1"/>
    </source>
</evidence>
<dbReference type="InterPro" id="IPR029767">
    <property type="entry name" value="WecB-like"/>
</dbReference>
<comment type="caution">
    <text evidence="3">The sequence shown here is derived from an EMBL/GenBank/DDBJ whole genome shotgun (WGS) entry which is preliminary data.</text>
</comment>
<proteinExistence type="inferred from homology"/>
<evidence type="ECO:0000313" key="4">
    <source>
        <dbReference type="Proteomes" id="UP000886689"/>
    </source>
</evidence>
<dbReference type="InterPro" id="IPR003331">
    <property type="entry name" value="UDP_GlcNAc_Epimerase_2_dom"/>
</dbReference>
<gene>
    <name evidence="3" type="ORF">IPL58_03685</name>
</gene>
<dbReference type="EMBL" id="JADJUC010000003">
    <property type="protein sequence ID" value="MBK8523292.1"/>
    <property type="molecule type" value="Genomic_DNA"/>
</dbReference>
<dbReference type="PANTHER" id="PTHR43174:SF3">
    <property type="entry name" value="UDP-N-ACETYLGLUCOSAMINE 2-EPIMERASE"/>
    <property type="match status" value="1"/>
</dbReference>
<dbReference type="PANTHER" id="PTHR43174">
    <property type="entry name" value="UDP-N-ACETYLGLUCOSAMINE 2-EPIMERASE"/>
    <property type="match status" value="1"/>
</dbReference>
<dbReference type="Gene3D" id="3.40.50.2000">
    <property type="entry name" value="Glycogen Phosphorylase B"/>
    <property type="match status" value="1"/>
</dbReference>
<feature type="domain" description="UDP-N-acetylglucosamine 2-epimerase" evidence="2">
    <location>
        <begin position="2"/>
        <end position="82"/>
    </location>
</feature>